<dbReference type="EMBL" id="GDID01003917">
    <property type="protein sequence ID" value="JAP92689.1"/>
    <property type="molecule type" value="Transcribed_RNA"/>
</dbReference>
<evidence type="ECO:0000313" key="1">
    <source>
        <dbReference type="EMBL" id="JAP92689.1"/>
    </source>
</evidence>
<accession>A0A146KBC4</accession>
<sequence length="461" mass="53972">MTNMSRNQRIGNDITEQEFTKNSLKSPFIDGIFIFVDVMQQILVHLFTQLNSQLKIGQKTFPYRTVVLMPAGQTASSILYMADLLQSGFNIHQLQLVQQNELFEQALHLGHSSCAFFSQRKFQTIPVGFWHCFQFFEAVLKCKYHFLEKVSLEKLVEKFIDLHGFKELNLKDGFLSAYSDYCLEKRRFIEEKSKPEIQNLSYLKNLTLQAQFYARNFDQMFIINSEIPFSQFFNQQKMILLKEFQEKAEGATVQKIINLMQLDAEQTKELEGFSLQQQLSRLYQISCQQLKELGFQEKQLNRSNISALLDQQLEHVQTEQFIDLTKLQQFLMTQIQSVSQAQEFILYKMRKEEITPKELLQMHIPALQLYYDGLSCNEQEEVVAIVFNEHILASEVYFEPQLVGCKQKTIFEILFENKVKQLQITGIGSKMPGLVDRLKSECTFLESVEILDEFEEIKKYV</sequence>
<protein>
    <submittedName>
        <fullName evidence="1">Uncharacterized protein</fullName>
    </submittedName>
</protein>
<feature type="non-terminal residue" evidence="1">
    <location>
        <position position="461"/>
    </location>
</feature>
<name>A0A146KBC4_9EUKA</name>
<reference evidence="1" key="1">
    <citation type="submission" date="2015-07" db="EMBL/GenBank/DDBJ databases">
        <title>Adaptation to a free-living lifestyle via gene acquisitions in the diplomonad Trepomonas sp. PC1.</title>
        <authorList>
            <person name="Xu F."/>
            <person name="Jerlstrom-Hultqvist J."/>
            <person name="Kolisko M."/>
            <person name="Simpson A.G.B."/>
            <person name="Roger A.J."/>
            <person name="Svard S.G."/>
            <person name="Andersson J.O."/>
        </authorList>
    </citation>
    <scope>NUCLEOTIDE SEQUENCE</scope>
    <source>
        <strain evidence="1">PC1</strain>
    </source>
</reference>
<dbReference type="AlphaFoldDB" id="A0A146KBC4"/>
<organism evidence="1">
    <name type="scientific">Trepomonas sp. PC1</name>
    <dbReference type="NCBI Taxonomy" id="1076344"/>
    <lineage>
        <taxon>Eukaryota</taxon>
        <taxon>Metamonada</taxon>
        <taxon>Diplomonadida</taxon>
        <taxon>Hexamitidae</taxon>
        <taxon>Hexamitinae</taxon>
        <taxon>Trepomonas</taxon>
    </lineage>
</organism>
<proteinExistence type="predicted"/>
<gene>
    <name evidence="1" type="ORF">TPC1_15286</name>
</gene>